<evidence type="ECO:0000313" key="1">
    <source>
        <dbReference type="EMBL" id="SHI39715.1"/>
    </source>
</evidence>
<sequence>MAEATIREAGPVGMVTFRGDLGAEPVQRALGEVAGLDLPERGRAAIGARTLLWMSPDELMLVCDRGEAGALAADLSARLDGVHHLALDISDARTVLVVEGAVREVLAKLAPVDLHPSVFPVGAFRRTRLNQVAAAFWLVSETEARVICFRSVAEYVRKLLDISAEAPVAGLYD</sequence>
<dbReference type="EMBL" id="FQYO01000001">
    <property type="protein sequence ID" value="SHI39715.1"/>
    <property type="molecule type" value="Genomic_DNA"/>
</dbReference>
<dbReference type="Pfam" id="PF04268">
    <property type="entry name" value="SoxG"/>
    <property type="match status" value="1"/>
</dbReference>
<dbReference type="Gene3D" id="3.30.70.1520">
    <property type="entry name" value="Heterotetrameric sarcosine oxidase"/>
    <property type="match status" value="1"/>
</dbReference>
<dbReference type="InterPro" id="IPR007375">
    <property type="entry name" value="SoxG"/>
</dbReference>
<dbReference type="SUPFAM" id="SSF103025">
    <property type="entry name" value="Folate-binding domain"/>
    <property type="match status" value="1"/>
</dbReference>
<protein>
    <submittedName>
        <fullName evidence="1">Sarcosine oxidase subunit gamma</fullName>
    </submittedName>
</protein>
<dbReference type="AlphaFoldDB" id="A0A1M6ATB8"/>
<gene>
    <name evidence="1" type="ORF">SAMN05444417_0612</name>
</gene>
<dbReference type="Proteomes" id="UP000184292">
    <property type="component" value="Unassembled WGS sequence"/>
</dbReference>
<dbReference type="InterPro" id="IPR027266">
    <property type="entry name" value="TrmE/GcvT-like"/>
</dbReference>
<organism evidence="1 2">
    <name type="scientific">Wenxinia saemankumensis</name>
    <dbReference type="NCBI Taxonomy" id="1447782"/>
    <lineage>
        <taxon>Bacteria</taxon>
        <taxon>Pseudomonadati</taxon>
        <taxon>Pseudomonadota</taxon>
        <taxon>Alphaproteobacteria</taxon>
        <taxon>Rhodobacterales</taxon>
        <taxon>Roseobacteraceae</taxon>
        <taxon>Wenxinia</taxon>
    </lineage>
</organism>
<reference evidence="1 2" key="1">
    <citation type="submission" date="2016-11" db="EMBL/GenBank/DDBJ databases">
        <authorList>
            <person name="Jaros S."/>
            <person name="Januszkiewicz K."/>
            <person name="Wedrychowicz H."/>
        </authorList>
    </citation>
    <scope>NUCLEOTIDE SEQUENCE [LARGE SCALE GENOMIC DNA]</scope>
    <source>
        <strain evidence="1 2">DSM 100565</strain>
    </source>
</reference>
<dbReference type="OrthoDB" id="9814782at2"/>
<dbReference type="RefSeq" id="WP_073326319.1">
    <property type="nucleotide sequence ID" value="NZ_FQYO01000001.1"/>
</dbReference>
<keyword evidence="2" id="KW-1185">Reference proteome</keyword>
<name>A0A1M6ATB8_9RHOB</name>
<accession>A0A1M6ATB8</accession>
<dbReference type="STRING" id="1447782.SAMN05444417_0612"/>
<dbReference type="Gene3D" id="3.30.1360.120">
    <property type="entry name" value="Probable tRNA modification gtpase trme, domain 1"/>
    <property type="match status" value="1"/>
</dbReference>
<proteinExistence type="predicted"/>
<evidence type="ECO:0000313" key="2">
    <source>
        <dbReference type="Proteomes" id="UP000184292"/>
    </source>
</evidence>